<sequence>MDPQVERLLPPAVVVVDPMSTGARISADAADRGFTIVRLWSSDCPPELRSHTSSSSRDVFAATLEHTGGYAIEALEATARALRALPVRINAILCGSEPGVNLTDALSEHMRMRGNGTALAHVRRNKFNQSEAVRGAGVRAVKQALVSSVEEAAAFLPHLTQPAGAFRAIVKPVESAGSEDVKLCESAAEVFEHARRVLGTTNALGQRNASVLVQEFLVGAEYIVDCVSRDGDHKCVAVWLYDKRAANGAPFVYFGQRPLDVSAPGVPELIAYTLRVLDALGIRNGATHSEVIVDGTGSACLVECNCRAHGGNAEWVPVIEPLVGYSQVSALLDAFLRPDAFAALPAAPQPFRSGGMLAFLPSYKDGVLLAAPGIERVAKLRSCVRAALEQHVGKRVVRTVNVFTELGIALLVSPDRALVEADYARVHELCADAQFVIVEGDAPEVERAGAPKPAAGAAGMAADEPIALAAY</sequence>
<name>A0A8J6C7M4_DIALT</name>
<evidence type="ECO:0000256" key="3">
    <source>
        <dbReference type="ARBA" id="ARBA00022840"/>
    </source>
</evidence>
<dbReference type="GO" id="GO:0016874">
    <property type="term" value="F:ligase activity"/>
    <property type="evidence" value="ECO:0007669"/>
    <property type="project" value="UniProtKB-KW"/>
</dbReference>
<dbReference type="EMBL" id="JAGTXO010000036">
    <property type="protein sequence ID" value="KAG8459935.1"/>
    <property type="molecule type" value="Genomic_DNA"/>
</dbReference>
<dbReference type="PANTHER" id="PTHR43585">
    <property type="entry name" value="FUMIPYRROLE BIOSYNTHESIS PROTEIN C"/>
    <property type="match status" value="1"/>
</dbReference>
<evidence type="ECO:0000256" key="1">
    <source>
        <dbReference type="ARBA" id="ARBA00022598"/>
    </source>
</evidence>
<dbReference type="PROSITE" id="PS50975">
    <property type="entry name" value="ATP_GRASP"/>
    <property type="match status" value="1"/>
</dbReference>
<keyword evidence="1" id="KW-0436">Ligase</keyword>
<gene>
    <name evidence="6" type="ORF">KFE25_010984</name>
</gene>
<dbReference type="PANTHER" id="PTHR43585:SF2">
    <property type="entry name" value="ATP-GRASP ENZYME FSQD"/>
    <property type="match status" value="1"/>
</dbReference>
<evidence type="ECO:0000256" key="4">
    <source>
        <dbReference type="PROSITE-ProRule" id="PRU00409"/>
    </source>
</evidence>
<evidence type="ECO:0000313" key="6">
    <source>
        <dbReference type="EMBL" id="KAG8459935.1"/>
    </source>
</evidence>
<dbReference type="SUPFAM" id="SSF56059">
    <property type="entry name" value="Glutathione synthetase ATP-binding domain-like"/>
    <property type="match status" value="1"/>
</dbReference>
<reference evidence="6" key="1">
    <citation type="submission" date="2021-05" db="EMBL/GenBank/DDBJ databases">
        <title>The genome of the haptophyte Pavlova lutheri (Diacronema luteri, Pavlovales) - a model for lipid biosynthesis in eukaryotic algae.</title>
        <authorList>
            <person name="Hulatt C.J."/>
            <person name="Posewitz M.C."/>
        </authorList>
    </citation>
    <scope>NUCLEOTIDE SEQUENCE</scope>
    <source>
        <strain evidence="6">NIVA-4/92</strain>
    </source>
</reference>
<dbReference type="GO" id="GO:0046872">
    <property type="term" value="F:metal ion binding"/>
    <property type="evidence" value="ECO:0007669"/>
    <property type="project" value="InterPro"/>
</dbReference>
<protein>
    <recommendedName>
        <fullName evidence="5">ATP-grasp domain-containing protein</fullName>
    </recommendedName>
</protein>
<dbReference type="InterPro" id="IPR011761">
    <property type="entry name" value="ATP-grasp"/>
</dbReference>
<organism evidence="6 7">
    <name type="scientific">Diacronema lutheri</name>
    <name type="common">Unicellular marine alga</name>
    <name type="synonym">Monochrysis lutheri</name>
    <dbReference type="NCBI Taxonomy" id="2081491"/>
    <lineage>
        <taxon>Eukaryota</taxon>
        <taxon>Haptista</taxon>
        <taxon>Haptophyta</taxon>
        <taxon>Pavlovophyceae</taxon>
        <taxon>Pavlovales</taxon>
        <taxon>Pavlovaceae</taxon>
        <taxon>Diacronema</taxon>
    </lineage>
</organism>
<dbReference type="Gene3D" id="3.30.470.20">
    <property type="entry name" value="ATP-grasp fold, B domain"/>
    <property type="match status" value="1"/>
</dbReference>
<keyword evidence="2 4" id="KW-0547">Nucleotide-binding</keyword>
<dbReference type="AlphaFoldDB" id="A0A8J6C7M4"/>
<comment type="caution">
    <text evidence="6">The sequence shown here is derived from an EMBL/GenBank/DDBJ whole genome shotgun (WGS) entry which is preliminary data.</text>
</comment>
<evidence type="ECO:0000313" key="7">
    <source>
        <dbReference type="Proteomes" id="UP000751190"/>
    </source>
</evidence>
<dbReference type="OMA" id="AAHTEVM"/>
<accession>A0A8J6C7M4</accession>
<dbReference type="Proteomes" id="UP000751190">
    <property type="component" value="Unassembled WGS sequence"/>
</dbReference>
<dbReference type="InterPro" id="IPR052032">
    <property type="entry name" value="ATP-dep_AA_Ligase"/>
</dbReference>
<evidence type="ECO:0000256" key="2">
    <source>
        <dbReference type="ARBA" id="ARBA00022741"/>
    </source>
</evidence>
<dbReference type="GO" id="GO:0005524">
    <property type="term" value="F:ATP binding"/>
    <property type="evidence" value="ECO:0007669"/>
    <property type="project" value="UniProtKB-UniRule"/>
</dbReference>
<keyword evidence="3 4" id="KW-0067">ATP-binding</keyword>
<evidence type="ECO:0000259" key="5">
    <source>
        <dbReference type="PROSITE" id="PS50975"/>
    </source>
</evidence>
<feature type="domain" description="ATP-grasp" evidence="5">
    <location>
        <begin position="130"/>
        <end position="336"/>
    </location>
</feature>
<proteinExistence type="predicted"/>
<dbReference type="Pfam" id="PF13535">
    <property type="entry name" value="ATP-grasp_4"/>
    <property type="match status" value="1"/>
</dbReference>
<dbReference type="OrthoDB" id="434648at2759"/>
<keyword evidence="7" id="KW-1185">Reference proteome</keyword>